<keyword evidence="3" id="KW-1185">Reference proteome</keyword>
<dbReference type="PANTHER" id="PTHR21063:SF4">
    <property type="entry name" value="CD48 ANTIGEN-RELATED"/>
    <property type="match status" value="1"/>
</dbReference>
<feature type="domain" description="Immunoglobulin V-set" evidence="1">
    <location>
        <begin position="42"/>
        <end position="93"/>
    </location>
</feature>
<evidence type="ECO:0000313" key="2">
    <source>
        <dbReference type="EMBL" id="KAL0161021.1"/>
    </source>
</evidence>
<accession>A0ABD0NIH2</accession>
<dbReference type="Pfam" id="PF07686">
    <property type="entry name" value="V-set"/>
    <property type="match status" value="1"/>
</dbReference>
<evidence type="ECO:0000313" key="3">
    <source>
        <dbReference type="Proteomes" id="UP001529510"/>
    </source>
</evidence>
<dbReference type="PANTHER" id="PTHR21063">
    <property type="entry name" value="LFA-3"/>
    <property type="match status" value="1"/>
</dbReference>
<dbReference type="InterPro" id="IPR036179">
    <property type="entry name" value="Ig-like_dom_sf"/>
</dbReference>
<dbReference type="Proteomes" id="UP001529510">
    <property type="component" value="Unassembled WGS sequence"/>
</dbReference>
<reference evidence="2 3" key="1">
    <citation type="submission" date="2024-05" db="EMBL/GenBank/DDBJ databases">
        <title>Genome sequencing and assembly of Indian major carp, Cirrhinus mrigala (Hamilton, 1822).</title>
        <authorList>
            <person name="Mohindra V."/>
            <person name="Chowdhury L.M."/>
            <person name="Lal K."/>
            <person name="Jena J.K."/>
        </authorList>
    </citation>
    <scope>NUCLEOTIDE SEQUENCE [LARGE SCALE GENOMIC DNA]</scope>
    <source>
        <strain evidence="2">CM1030</strain>
        <tissue evidence="2">Blood</tissue>
    </source>
</reference>
<dbReference type="SUPFAM" id="SSF48726">
    <property type="entry name" value="Immunoglobulin"/>
    <property type="match status" value="1"/>
</dbReference>
<dbReference type="InterPro" id="IPR013783">
    <property type="entry name" value="Ig-like_fold"/>
</dbReference>
<dbReference type="EMBL" id="JAMKFB020000022">
    <property type="protein sequence ID" value="KAL0161021.1"/>
    <property type="molecule type" value="Genomic_DNA"/>
</dbReference>
<protein>
    <recommendedName>
        <fullName evidence="1">Immunoglobulin V-set domain-containing protein</fullName>
    </recommendedName>
</protein>
<proteinExistence type="predicted"/>
<feature type="non-terminal residue" evidence="2">
    <location>
        <position position="1"/>
    </location>
</feature>
<dbReference type="InterPro" id="IPR013106">
    <property type="entry name" value="Ig_V-set"/>
</dbReference>
<comment type="caution">
    <text evidence="2">The sequence shown here is derived from an EMBL/GenBank/DDBJ whole genome shotgun (WGS) entry which is preliminary data.</text>
</comment>
<evidence type="ECO:0000259" key="1">
    <source>
        <dbReference type="Pfam" id="PF07686"/>
    </source>
</evidence>
<dbReference type="AlphaFoldDB" id="A0ABD0NIH2"/>
<dbReference type="Gene3D" id="2.60.40.10">
    <property type="entry name" value="Immunoglobulins"/>
    <property type="match status" value="1"/>
</dbReference>
<gene>
    <name evidence="2" type="ORF">M9458_044746</name>
</gene>
<sequence length="96" mass="10925">GDSIILRTGVIEMRGYDQIMWKFEDHLMAEIIKEANQFSLYDSADKRFGGRLHPDHQTGSLTISDSETTDSGEYHLYMSNSMYTLQRTISVTVSGE</sequence>
<organism evidence="2 3">
    <name type="scientific">Cirrhinus mrigala</name>
    <name type="common">Mrigala</name>
    <dbReference type="NCBI Taxonomy" id="683832"/>
    <lineage>
        <taxon>Eukaryota</taxon>
        <taxon>Metazoa</taxon>
        <taxon>Chordata</taxon>
        <taxon>Craniata</taxon>
        <taxon>Vertebrata</taxon>
        <taxon>Euteleostomi</taxon>
        <taxon>Actinopterygii</taxon>
        <taxon>Neopterygii</taxon>
        <taxon>Teleostei</taxon>
        <taxon>Ostariophysi</taxon>
        <taxon>Cypriniformes</taxon>
        <taxon>Cyprinidae</taxon>
        <taxon>Labeoninae</taxon>
        <taxon>Labeonini</taxon>
        <taxon>Cirrhinus</taxon>
    </lineage>
</organism>
<name>A0ABD0NIH2_CIRMR</name>